<dbReference type="OrthoDB" id="2506944at2759"/>
<feature type="region of interest" description="Disordered" evidence="1">
    <location>
        <begin position="61"/>
        <end position="84"/>
    </location>
</feature>
<accession>V2WMV8</accession>
<protein>
    <recommendedName>
        <fullName evidence="4">Reverse transcriptase-rnase h-integrase</fullName>
    </recommendedName>
</protein>
<dbReference type="HOGENOM" id="CLU_036636_1_1_1"/>
<name>V2WMV8_MONRO</name>
<organism evidence="2 3">
    <name type="scientific">Moniliophthora roreri (strain MCA 2997)</name>
    <name type="common">Cocoa frosty pod rot fungus</name>
    <name type="synonym">Crinipellis roreri</name>
    <dbReference type="NCBI Taxonomy" id="1381753"/>
    <lineage>
        <taxon>Eukaryota</taxon>
        <taxon>Fungi</taxon>
        <taxon>Dikarya</taxon>
        <taxon>Basidiomycota</taxon>
        <taxon>Agaricomycotina</taxon>
        <taxon>Agaricomycetes</taxon>
        <taxon>Agaricomycetidae</taxon>
        <taxon>Agaricales</taxon>
        <taxon>Marasmiineae</taxon>
        <taxon>Marasmiaceae</taxon>
        <taxon>Moniliophthora</taxon>
    </lineage>
</organism>
<evidence type="ECO:0000256" key="1">
    <source>
        <dbReference type="SAM" id="MobiDB-lite"/>
    </source>
</evidence>
<reference evidence="2 3" key="1">
    <citation type="journal article" date="2014" name="BMC Genomics">
        <title>Genome and secretome analysis of the hemibiotrophic fungal pathogen, Moniliophthora roreri, which causes frosty pod rot disease of cacao: mechanisms of the biotrophic and necrotrophic phases.</title>
        <authorList>
            <person name="Meinhardt L.W."/>
            <person name="Costa G.G.L."/>
            <person name="Thomazella D.P.T."/>
            <person name="Teixeira P.J.P.L."/>
            <person name="Carazzolle M.F."/>
            <person name="Schuster S.C."/>
            <person name="Carlson J.E."/>
            <person name="Guiltinan M.J."/>
            <person name="Mieczkowski P."/>
            <person name="Farmer A."/>
            <person name="Ramaraj T."/>
            <person name="Crozier J."/>
            <person name="Davis R.E."/>
            <person name="Shao J."/>
            <person name="Melnick R.L."/>
            <person name="Pereira G.A.G."/>
            <person name="Bailey B.A."/>
        </authorList>
    </citation>
    <scope>NUCLEOTIDE SEQUENCE [LARGE SCALE GENOMIC DNA]</scope>
    <source>
        <strain evidence="2 3">MCA 2997</strain>
    </source>
</reference>
<gene>
    <name evidence="2" type="ORF">Moror_712</name>
</gene>
<comment type="caution">
    <text evidence="2">The sequence shown here is derived from an EMBL/GenBank/DDBJ whole genome shotgun (WGS) entry which is preliminary data.</text>
</comment>
<dbReference type="AlphaFoldDB" id="V2WMV8"/>
<evidence type="ECO:0000313" key="2">
    <source>
        <dbReference type="EMBL" id="ESK81886.1"/>
    </source>
</evidence>
<dbReference type="EMBL" id="AWSO01002186">
    <property type="protein sequence ID" value="ESK81886.1"/>
    <property type="molecule type" value="Genomic_DNA"/>
</dbReference>
<evidence type="ECO:0008006" key="4">
    <source>
        <dbReference type="Google" id="ProtNLM"/>
    </source>
</evidence>
<feature type="region of interest" description="Disordered" evidence="1">
    <location>
        <begin position="115"/>
        <end position="141"/>
    </location>
</feature>
<dbReference type="KEGG" id="mrr:Moror_712"/>
<keyword evidence="3" id="KW-1185">Reference proteome</keyword>
<dbReference type="Proteomes" id="UP000017559">
    <property type="component" value="Unassembled WGS sequence"/>
</dbReference>
<evidence type="ECO:0000313" key="3">
    <source>
        <dbReference type="Proteomes" id="UP000017559"/>
    </source>
</evidence>
<proteinExistence type="predicted"/>
<sequence>MPPPTDPRAMSEYPDPLSFSLVDRLGQRTDGNGYSCPDTTDTWSLISRLTAEPRVNEVGLPAATHSASEPDNTLVYPDPTPDPDVKPKIERLKPQFHWKVEHIPTVGGEVALKESEDVAEDKDWENRIPENDDDPPMPSLRNPTPAPTPMMQLVDHVSALCVDWSAISPDIARSTCAINASKLSLDIHLATALTNEGLAVLRTEGQIRAQTLCRMVAIMTMNETTMTSPTTISVENVEMLTDEYDRDAQLLFVGADPKKVRLLSVAERQAMGWQPTFNVPLMPRLGTVNEMPDTSYDYDVELYGDGES</sequence>